<dbReference type="Gene3D" id="2.170.16.10">
    <property type="entry name" value="Hedgehog/Intein (Hint) domain"/>
    <property type="match status" value="1"/>
</dbReference>
<evidence type="ECO:0000313" key="3">
    <source>
        <dbReference type="Proteomes" id="UP000048949"/>
    </source>
</evidence>
<dbReference type="EMBL" id="CVQV01000006">
    <property type="protein sequence ID" value="CRK75528.1"/>
    <property type="molecule type" value="Genomic_DNA"/>
</dbReference>
<dbReference type="STRING" id="282199.GCA_001049735_01575"/>
<gene>
    <name evidence="2" type="ORF">NIG5292_01576</name>
</gene>
<reference evidence="2 3" key="1">
    <citation type="submission" date="2015-04" db="EMBL/GenBank/DDBJ databases">
        <authorList>
            <person name="Syromyatnikov M.Y."/>
            <person name="Popov V.N."/>
        </authorList>
    </citation>
    <scope>NUCLEOTIDE SEQUENCE [LARGE SCALE GENOMIC DNA]</scope>
    <source>
        <strain evidence="2 3">CECT 5292</strain>
    </source>
</reference>
<dbReference type="Proteomes" id="UP000048949">
    <property type="component" value="Unassembled WGS sequence"/>
</dbReference>
<dbReference type="Pfam" id="PF13403">
    <property type="entry name" value="Hint_2"/>
    <property type="match status" value="1"/>
</dbReference>
<evidence type="ECO:0000259" key="1">
    <source>
        <dbReference type="Pfam" id="PF13403"/>
    </source>
</evidence>
<sequence>MPIFNANQIYFGNFADMDPTEASSSDINNTVNEFQTVSGFGTGVTFNKTTLSIIAVAQNDTVREGNINKLESNDFQARPSNPLNADTYTYDLGAGTTTSEIDSFFIWNVAVTLGDNTSSQMTLVFVQLTNGDVFSHDATQLDGLNIQSIRLVSYVGGDYYGAGGSRSIDGSRIVCFAEGTMIATPGGDIPIEKLRVGDLITTADNGSQPIAWIGSRKVTTIELAHSPKLRPICIQAGALCENTPRQNLIVSPQHRILANAALTKRMFAQDEVLLPAKHLLELGGIAVLNDLEPVTYWHFACHAHQVIFANDTATESMLIGSESLKAMSQEAREEIHTIFSALYGGPKEAMPSARVIAKGSKAKHFVARLHKNRKSLVVH</sequence>
<accession>A0A0U1NLG6</accession>
<dbReference type="InterPro" id="IPR036844">
    <property type="entry name" value="Hint_dom_sf"/>
</dbReference>
<dbReference type="OrthoDB" id="6305173at2"/>
<proteinExistence type="predicted"/>
<keyword evidence="3" id="KW-1185">Reference proteome</keyword>
<dbReference type="RefSeq" id="WP_048598940.1">
    <property type="nucleotide sequence ID" value="NZ_CVPC01000006.1"/>
</dbReference>
<dbReference type="AlphaFoldDB" id="A0A0U1NLG6"/>
<protein>
    <recommendedName>
        <fullName evidence="1">Hedgehog/Intein (Hint) domain-containing protein</fullName>
    </recommendedName>
</protein>
<name>A0A0U1NLG6_9RHOB</name>
<evidence type="ECO:0000313" key="2">
    <source>
        <dbReference type="EMBL" id="CRK75528.1"/>
    </source>
</evidence>
<feature type="domain" description="Hedgehog/Intein (Hint)" evidence="1">
    <location>
        <begin position="174"/>
        <end position="320"/>
    </location>
</feature>
<dbReference type="SUPFAM" id="SSF51294">
    <property type="entry name" value="Hedgehog/intein (Hint) domain"/>
    <property type="match status" value="1"/>
</dbReference>
<dbReference type="InterPro" id="IPR028992">
    <property type="entry name" value="Hedgehog/Intein_dom"/>
</dbReference>
<organism evidence="2 3">
    <name type="scientific">Nereida ignava</name>
    <dbReference type="NCBI Taxonomy" id="282199"/>
    <lineage>
        <taxon>Bacteria</taxon>
        <taxon>Pseudomonadati</taxon>
        <taxon>Pseudomonadota</taxon>
        <taxon>Alphaproteobacteria</taxon>
        <taxon>Rhodobacterales</taxon>
        <taxon>Roseobacteraceae</taxon>
        <taxon>Nereida</taxon>
    </lineage>
</organism>